<proteinExistence type="predicted"/>
<evidence type="ECO:0000313" key="2">
    <source>
        <dbReference type="Proteomes" id="UP000054771"/>
    </source>
</evidence>
<protein>
    <submittedName>
        <fullName evidence="1">Uncharacterized protein</fullName>
    </submittedName>
</protein>
<dbReference type="AlphaFoldDB" id="A0A0U5GRL8"/>
<dbReference type="EMBL" id="CDMC01000006">
    <property type="protein sequence ID" value="CEN61131.1"/>
    <property type="molecule type" value="Genomic_DNA"/>
</dbReference>
<dbReference type="STRING" id="454130.A0A0U5GRL8"/>
<reference evidence="2" key="1">
    <citation type="journal article" date="2016" name="Genome Announc.">
        <title>Draft genome sequences of fungus Aspergillus calidoustus.</title>
        <authorList>
            <person name="Horn F."/>
            <person name="Linde J."/>
            <person name="Mattern D.J."/>
            <person name="Walther G."/>
            <person name="Guthke R."/>
            <person name="Scherlach K."/>
            <person name="Martin K."/>
            <person name="Brakhage A.A."/>
            <person name="Petzke L."/>
            <person name="Valiante V."/>
        </authorList>
    </citation>
    <scope>NUCLEOTIDE SEQUENCE [LARGE SCALE GENOMIC DNA]</scope>
    <source>
        <strain evidence="2">SF006504</strain>
    </source>
</reference>
<keyword evidence="2" id="KW-1185">Reference proteome</keyword>
<name>A0A0U5GRL8_ASPCI</name>
<gene>
    <name evidence="1" type="ORF">ASPCAL07795</name>
</gene>
<sequence length="117" mass="13510">MTPSAIRLGASNPSPRTIQTALKYWPKPSNDNVTIDFRKPGAEERFSELESIEENHAVTIRDIRSLGDGEQPTLEKNGFQYIHDPVPGYEEREHWDEKRIAKFFLPRTEELVSKLFP</sequence>
<dbReference type="Proteomes" id="UP000054771">
    <property type="component" value="Unassembled WGS sequence"/>
</dbReference>
<dbReference type="OrthoDB" id="412788at2759"/>
<accession>A0A0U5GRL8</accession>
<organism evidence="1 2">
    <name type="scientific">Aspergillus calidoustus</name>
    <dbReference type="NCBI Taxonomy" id="454130"/>
    <lineage>
        <taxon>Eukaryota</taxon>
        <taxon>Fungi</taxon>
        <taxon>Dikarya</taxon>
        <taxon>Ascomycota</taxon>
        <taxon>Pezizomycotina</taxon>
        <taxon>Eurotiomycetes</taxon>
        <taxon>Eurotiomycetidae</taxon>
        <taxon>Eurotiales</taxon>
        <taxon>Aspergillaceae</taxon>
        <taxon>Aspergillus</taxon>
        <taxon>Aspergillus subgen. Nidulantes</taxon>
    </lineage>
</organism>
<evidence type="ECO:0000313" key="1">
    <source>
        <dbReference type="EMBL" id="CEN61131.1"/>
    </source>
</evidence>